<dbReference type="InterPro" id="IPR016024">
    <property type="entry name" value="ARM-type_fold"/>
</dbReference>
<keyword evidence="3" id="KW-1185">Reference proteome</keyword>
<dbReference type="PANTHER" id="PTHR46345">
    <property type="entry name" value="INVERTED FORMIN-2"/>
    <property type="match status" value="1"/>
</dbReference>
<organism evidence="2 3">
    <name type="scientific">Porites evermanni</name>
    <dbReference type="NCBI Taxonomy" id="104178"/>
    <lineage>
        <taxon>Eukaryota</taxon>
        <taxon>Metazoa</taxon>
        <taxon>Cnidaria</taxon>
        <taxon>Anthozoa</taxon>
        <taxon>Hexacorallia</taxon>
        <taxon>Scleractinia</taxon>
        <taxon>Fungiina</taxon>
        <taxon>Poritidae</taxon>
        <taxon>Porites</taxon>
    </lineage>
</organism>
<gene>
    <name evidence="2" type="ORF">PEVE_00041148</name>
</gene>
<reference evidence="2 3" key="1">
    <citation type="submission" date="2022-05" db="EMBL/GenBank/DDBJ databases">
        <authorList>
            <consortium name="Genoscope - CEA"/>
            <person name="William W."/>
        </authorList>
    </citation>
    <scope>NUCLEOTIDE SEQUENCE [LARGE SCALE GENOMIC DNA]</scope>
</reference>
<evidence type="ECO:0000259" key="1">
    <source>
        <dbReference type="Pfam" id="PF06371"/>
    </source>
</evidence>
<protein>
    <recommendedName>
        <fullName evidence="1">Formin GTPase-binding domain-containing protein</fullName>
    </recommendedName>
</protein>
<dbReference type="Proteomes" id="UP001159427">
    <property type="component" value="Unassembled WGS sequence"/>
</dbReference>
<dbReference type="Pfam" id="PF06371">
    <property type="entry name" value="Drf_GBD"/>
    <property type="match status" value="1"/>
</dbReference>
<dbReference type="InterPro" id="IPR010473">
    <property type="entry name" value="GTPase-bd"/>
</dbReference>
<evidence type="ECO:0000313" key="3">
    <source>
        <dbReference type="Proteomes" id="UP001159427"/>
    </source>
</evidence>
<proteinExistence type="predicted"/>
<accession>A0ABN8NAA5</accession>
<dbReference type="Gene3D" id="1.25.10.10">
    <property type="entry name" value="Leucine-rich Repeat Variant"/>
    <property type="match status" value="1"/>
</dbReference>
<feature type="domain" description="Formin GTPase-binding" evidence="1">
    <location>
        <begin position="30"/>
        <end position="104"/>
    </location>
</feature>
<evidence type="ECO:0000313" key="2">
    <source>
        <dbReference type="EMBL" id="CAH3045920.1"/>
    </source>
</evidence>
<dbReference type="PANTHER" id="PTHR46345:SF8">
    <property type="entry name" value="FORMIN 3, ISOFORM B"/>
    <property type="match status" value="1"/>
</dbReference>
<dbReference type="InterPro" id="IPR011989">
    <property type="entry name" value="ARM-like"/>
</dbReference>
<dbReference type="SUPFAM" id="SSF48371">
    <property type="entry name" value="ARM repeat"/>
    <property type="match status" value="1"/>
</dbReference>
<feature type="non-terminal residue" evidence="2">
    <location>
        <position position="105"/>
    </location>
</feature>
<name>A0ABN8NAA5_9CNID</name>
<sequence length="105" mass="12045">MAQRWRKLATAGGLKILDYVDGEVEPHKLREIEPELFIKFLRIPSLKTYSSLTKRLKGCPANWLTEFLLLGGLSTLFEVLENLSQRSIAKFSDAFLQLECVRCIM</sequence>
<comment type="caution">
    <text evidence="2">The sequence shown here is derived from an EMBL/GenBank/DDBJ whole genome shotgun (WGS) entry which is preliminary data.</text>
</comment>
<dbReference type="EMBL" id="CALNXI010000774">
    <property type="protein sequence ID" value="CAH3045920.1"/>
    <property type="molecule type" value="Genomic_DNA"/>
</dbReference>